<dbReference type="GO" id="GO:0020037">
    <property type="term" value="F:heme binding"/>
    <property type="evidence" value="ECO:0007669"/>
    <property type="project" value="InterPro"/>
</dbReference>
<keyword evidence="7" id="KW-0732">Signal</keyword>
<dbReference type="RefSeq" id="WP_128465887.1">
    <property type="nucleotide sequence ID" value="NZ_CP035108.1"/>
</dbReference>
<protein>
    <submittedName>
        <fullName evidence="9">C-type cytochrome</fullName>
    </submittedName>
</protein>
<dbReference type="SUPFAM" id="SSF46626">
    <property type="entry name" value="Cytochrome c"/>
    <property type="match status" value="1"/>
</dbReference>
<keyword evidence="2 6" id="KW-0349">Heme</keyword>
<evidence type="ECO:0000256" key="2">
    <source>
        <dbReference type="ARBA" id="ARBA00022617"/>
    </source>
</evidence>
<dbReference type="PROSITE" id="PS51007">
    <property type="entry name" value="CYTC"/>
    <property type="match status" value="1"/>
</dbReference>
<evidence type="ECO:0000256" key="1">
    <source>
        <dbReference type="ARBA" id="ARBA00022448"/>
    </source>
</evidence>
<dbReference type="Gene3D" id="1.10.760.10">
    <property type="entry name" value="Cytochrome c-like domain"/>
    <property type="match status" value="1"/>
</dbReference>
<evidence type="ECO:0000256" key="6">
    <source>
        <dbReference type="PROSITE-ProRule" id="PRU00433"/>
    </source>
</evidence>
<name>A0A3R5XWV4_9BACT</name>
<reference evidence="9 10" key="1">
    <citation type="submission" date="2019-01" db="EMBL/GenBank/DDBJ databases">
        <title>Geovibrio thiophilus DSM 11263, complete genome.</title>
        <authorList>
            <person name="Spring S."/>
            <person name="Bunk B."/>
            <person name="Sproer C."/>
        </authorList>
    </citation>
    <scope>NUCLEOTIDE SEQUENCE [LARGE SCALE GENOMIC DNA]</scope>
    <source>
        <strain evidence="9 10">DSM 11263</strain>
    </source>
</reference>
<keyword evidence="1" id="KW-0813">Transport</keyword>
<dbReference type="InterPro" id="IPR050597">
    <property type="entry name" value="Cytochrome_c_Oxidase_Subunit"/>
</dbReference>
<dbReference type="GO" id="GO:0009055">
    <property type="term" value="F:electron transfer activity"/>
    <property type="evidence" value="ECO:0007669"/>
    <property type="project" value="InterPro"/>
</dbReference>
<evidence type="ECO:0000256" key="3">
    <source>
        <dbReference type="ARBA" id="ARBA00022723"/>
    </source>
</evidence>
<keyword evidence="5 6" id="KW-0408">Iron</keyword>
<feature type="chain" id="PRO_5018644769" evidence="7">
    <location>
        <begin position="21"/>
        <end position="100"/>
    </location>
</feature>
<keyword evidence="4" id="KW-0249">Electron transport</keyword>
<keyword evidence="10" id="KW-1185">Reference proteome</keyword>
<dbReference type="GO" id="GO:0005506">
    <property type="term" value="F:iron ion binding"/>
    <property type="evidence" value="ECO:0007669"/>
    <property type="project" value="InterPro"/>
</dbReference>
<evidence type="ECO:0000313" key="9">
    <source>
        <dbReference type="EMBL" id="QAR32600.1"/>
    </source>
</evidence>
<evidence type="ECO:0000256" key="7">
    <source>
        <dbReference type="SAM" id="SignalP"/>
    </source>
</evidence>
<dbReference type="AlphaFoldDB" id="A0A3R5XWV4"/>
<dbReference type="InterPro" id="IPR009056">
    <property type="entry name" value="Cyt_c-like_dom"/>
</dbReference>
<sequence>MRKTLLASAFIATTFVFAFAASDGAALYNKCKACHGADGSKVPAGAKTAVKGQSAADLEKKLTGYKDGSFGGEKKATMQRMAANLSPEDIKALAQYMSGL</sequence>
<accession>A0A3R5XWV4</accession>
<organism evidence="9 10">
    <name type="scientific">Geovibrio thiophilus</name>
    <dbReference type="NCBI Taxonomy" id="139438"/>
    <lineage>
        <taxon>Bacteria</taxon>
        <taxon>Pseudomonadati</taxon>
        <taxon>Deferribacterota</taxon>
        <taxon>Deferribacteres</taxon>
        <taxon>Deferribacterales</taxon>
        <taxon>Geovibrionaceae</taxon>
        <taxon>Geovibrio</taxon>
    </lineage>
</organism>
<feature type="domain" description="Cytochrome c" evidence="8">
    <location>
        <begin position="19"/>
        <end position="100"/>
    </location>
</feature>
<dbReference type="Pfam" id="PF00034">
    <property type="entry name" value="Cytochrom_C"/>
    <property type="match status" value="1"/>
</dbReference>
<dbReference type="InterPro" id="IPR008168">
    <property type="entry name" value="Cyt_C_IC"/>
</dbReference>
<evidence type="ECO:0000313" key="10">
    <source>
        <dbReference type="Proteomes" id="UP000287502"/>
    </source>
</evidence>
<dbReference type="OrthoDB" id="5340148at2"/>
<dbReference type="PRINTS" id="PR00605">
    <property type="entry name" value="CYTCHROMECIC"/>
</dbReference>
<gene>
    <name evidence="9" type="ORF">EP073_04015</name>
</gene>
<dbReference type="KEGG" id="gtl:EP073_04015"/>
<dbReference type="PANTHER" id="PTHR33751">
    <property type="entry name" value="CBB3-TYPE CYTOCHROME C OXIDASE SUBUNIT FIXP"/>
    <property type="match status" value="1"/>
</dbReference>
<evidence type="ECO:0000256" key="5">
    <source>
        <dbReference type="ARBA" id="ARBA00023004"/>
    </source>
</evidence>
<dbReference type="EMBL" id="CP035108">
    <property type="protein sequence ID" value="QAR32600.1"/>
    <property type="molecule type" value="Genomic_DNA"/>
</dbReference>
<evidence type="ECO:0000256" key="4">
    <source>
        <dbReference type="ARBA" id="ARBA00022982"/>
    </source>
</evidence>
<evidence type="ECO:0000259" key="8">
    <source>
        <dbReference type="PROSITE" id="PS51007"/>
    </source>
</evidence>
<keyword evidence="3 6" id="KW-0479">Metal-binding</keyword>
<dbReference type="InterPro" id="IPR036909">
    <property type="entry name" value="Cyt_c-like_dom_sf"/>
</dbReference>
<feature type="signal peptide" evidence="7">
    <location>
        <begin position="1"/>
        <end position="20"/>
    </location>
</feature>
<dbReference type="PANTHER" id="PTHR33751:SF9">
    <property type="entry name" value="CYTOCHROME C4"/>
    <property type="match status" value="1"/>
</dbReference>
<proteinExistence type="predicted"/>
<dbReference type="Proteomes" id="UP000287502">
    <property type="component" value="Chromosome"/>
</dbReference>